<dbReference type="RefSeq" id="XP_014156117.1">
    <property type="nucleotide sequence ID" value="XM_014300642.1"/>
</dbReference>
<comment type="catalytic activity">
    <reaction evidence="13">
        <text>L-seryl-[protein] + ATP = O-phospho-L-seryl-[protein] + ADP + H(+)</text>
        <dbReference type="Rhea" id="RHEA:17989"/>
        <dbReference type="Rhea" id="RHEA-COMP:9863"/>
        <dbReference type="Rhea" id="RHEA-COMP:11604"/>
        <dbReference type="ChEBI" id="CHEBI:15378"/>
        <dbReference type="ChEBI" id="CHEBI:29999"/>
        <dbReference type="ChEBI" id="CHEBI:30616"/>
        <dbReference type="ChEBI" id="CHEBI:83421"/>
        <dbReference type="ChEBI" id="CHEBI:456216"/>
        <dbReference type="EC" id="2.7.11.1"/>
    </reaction>
</comment>
<evidence type="ECO:0000313" key="19">
    <source>
        <dbReference type="Proteomes" id="UP000054560"/>
    </source>
</evidence>
<accession>A0A0L0G057</accession>
<feature type="domain" description="Protein kinase" evidence="16">
    <location>
        <begin position="46"/>
        <end position="297"/>
    </location>
</feature>
<keyword evidence="5" id="KW-0597">Phosphoprotein</keyword>
<evidence type="ECO:0000256" key="11">
    <source>
        <dbReference type="ARBA" id="ARBA00022842"/>
    </source>
</evidence>
<dbReference type="Proteomes" id="UP000054560">
    <property type="component" value="Unassembled WGS sequence"/>
</dbReference>
<comment type="cofactor">
    <cofactor evidence="1">
        <name>Mg(2+)</name>
        <dbReference type="ChEBI" id="CHEBI:18420"/>
    </cofactor>
</comment>
<evidence type="ECO:0000256" key="15">
    <source>
        <dbReference type="SAM" id="MobiDB-lite"/>
    </source>
</evidence>
<dbReference type="AlphaFoldDB" id="A0A0L0G057"/>
<evidence type="ECO:0000256" key="12">
    <source>
        <dbReference type="ARBA" id="ARBA00047899"/>
    </source>
</evidence>
<dbReference type="FunFam" id="1.10.510.10:FF:000156">
    <property type="entry name" value="Serine/threonine-protein kinase SIK3 homolog"/>
    <property type="match status" value="1"/>
</dbReference>
<dbReference type="FunFam" id="3.30.310.80:FF:000011">
    <property type="entry name" value="Non-specific serine/threonine protein kinase"/>
    <property type="match status" value="1"/>
</dbReference>
<evidence type="ECO:0000256" key="4">
    <source>
        <dbReference type="ARBA" id="ARBA00022527"/>
    </source>
</evidence>
<keyword evidence="10 14" id="KW-0067">ATP-binding</keyword>
<dbReference type="PROSITE" id="PS00108">
    <property type="entry name" value="PROTEIN_KINASE_ST"/>
    <property type="match status" value="1"/>
</dbReference>
<name>A0A0L0G057_9EUKA</name>
<proteinExistence type="inferred from homology"/>
<dbReference type="Pfam" id="PF00069">
    <property type="entry name" value="Pkinase"/>
    <property type="match status" value="1"/>
</dbReference>
<keyword evidence="8 14" id="KW-0547">Nucleotide-binding</keyword>
<keyword evidence="11" id="KW-0460">Magnesium</keyword>
<dbReference type="InterPro" id="IPR000719">
    <property type="entry name" value="Prot_kinase_dom"/>
</dbReference>
<evidence type="ECO:0000259" key="17">
    <source>
        <dbReference type="PROSITE" id="PS50032"/>
    </source>
</evidence>
<evidence type="ECO:0000256" key="3">
    <source>
        <dbReference type="ARBA" id="ARBA00012513"/>
    </source>
</evidence>
<gene>
    <name evidence="18" type="ORF">SARC_05483</name>
</gene>
<dbReference type="PANTHER" id="PTHR24346">
    <property type="entry name" value="MAP/MICROTUBULE AFFINITY-REGULATING KINASE"/>
    <property type="match status" value="1"/>
</dbReference>
<dbReference type="PANTHER" id="PTHR24346:SF82">
    <property type="entry name" value="KP78A-RELATED"/>
    <property type="match status" value="1"/>
</dbReference>
<evidence type="ECO:0000256" key="1">
    <source>
        <dbReference type="ARBA" id="ARBA00001946"/>
    </source>
</evidence>
<dbReference type="Gene3D" id="1.10.510.10">
    <property type="entry name" value="Transferase(Phosphotransferase) domain 1"/>
    <property type="match status" value="1"/>
</dbReference>
<dbReference type="InterPro" id="IPR017441">
    <property type="entry name" value="Protein_kinase_ATP_BS"/>
</dbReference>
<keyword evidence="7" id="KW-0479">Metal-binding</keyword>
<dbReference type="GO" id="GO:0050321">
    <property type="term" value="F:tau-protein kinase activity"/>
    <property type="evidence" value="ECO:0007669"/>
    <property type="project" value="TreeGrafter"/>
</dbReference>
<dbReference type="InterPro" id="IPR008271">
    <property type="entry name" value="Ser/Thr_kinase_AS"/>
</dbReference>
<feature type="compositionally biased region" description="Polar residues" evidence="15">
    <location>
        <begin position="545"/>
        <end position="559"/>
    </location>
</feature>
<dbReference type="eggNOG" id="KOG0586">
    <property type="taxonomic scope" value="Eukaryota"/>
</dbReference>
<dbReference type="OrthoDB" id="193931at2759"/>
<dbReference type="InterPro" id="IPR028375">
    <property type="entry name" value="KA1/Ssp2_C"/>
</dbReference>
<dbReference type="GO" id="GO:0106310">
    <property type="term" value="F:protein serine kinase activity"/>
    <property type="evidence" value="ECO:0007669"/>
    <property type="project" value="RHEA"/>
</dbReference>
<dbReference type="FunFam" id="1.10.8.10:FF:000005">
    <property type="entry name" value="Non-specific serine/threonine protein kinase"/>
    <property type="match status" value="1"/>
</dbReference>
<dbReference type="Pfam" id="PF02149">
    <property type="entry name" value="KA1"/>
    <property type="match status" value="1"/>
</dbReference>
<dbReference type="SUPFAM" id="SSF103243">
    <property type="entry name" value="KA1-like"/>
    <property type="match status" value="1"/>
</dbReference>
<dbReference type="GO" id="GO:0046872">
    <property type="term" value="F:metal ion binding"/>
    <property type="evidence" value="ECO:0007669"/>
    <property type="project" value="UniProtKB-KW"/>
</dbReference>
<dbReference type="GO" id="GO:0000226">
    <property type="term" value="P:microtubule cytoskeleton organization"/>
    <property type="evidence" value="ECO:0007669"/>
    <property type="project" value="TreeGrafter"/>
</dbReference>
<keyword evidence="4" id="KW-0723">Serine/threonine-protein kinase</keyword>
<evidence type="ECO:0000313" key="18">
    <source>
        <dbReference type="EMBL" id="KNC82216.1"/>
    </source>
</evidence>
<evidence type="ECO:0000256" key="8">
    <source>
        <dbReference type="ARBA" id="ARBA00022741"/>
    </source>
</evidence>
<dbReference type="GO" id="GO:0005737">
    <property type="term" value="C:cytoplasm"/>
    <property type="evidence" value="ECO:0007669"/>
    <property type="project" value="TreeGrafter"/>
</dbReference>
<feature type="compositionally biased region" description="Polar residues" evidence="15">
    <location>
        <begin position="430"/>
        <end position="441"/>
    </location>
</feature>
<evidence type="ECO:0000256" key="6">
    <source>
        <dbReference type="ARBA" id="ARBA00022679"/>
    </source>
</evidence>
<evidence type="ECO:0000259" key="16">
    <source>
        <dbReference type="PROSITE" id="PS50011"/>
    </source>
</evidence>
<sequence>MVREASATARSFIAATNNEATKQSTLSTPSRRNRAVSVNNQTIGNYRLQKTVGRGNFAKVKLGVHILTGEEVAVKCIDKTTLSPTTLSKLFREVRIMKMLEHPNIIKLYEVIDTPNVLYLVMEFCSGGELFDYLVAHGKMKEKEARQKFRQIVSAVQYCHSKHVIHRDLKAENLLLDKDMNIKIADFGFGNTYTPGGVLDTFCGSPPYAAPELFQGIVYEGPEVDIWSLGVILYTVVSGSLPFDGSSIKELREKVIQGKYRIPFYMSTECESYLKLFLNKEPSKRASINEIMNDKWLNTGFDTPLVPYVEANETELDDEERFQIMESLGFTIEEIKESLLSGKYDYVTSTYLLLGTRKRMNKNQFDADVKAIQEAKKSKQLRGLSEDLESMGIGSRNNKNQTAPNTPLSRRANPSAMQPISQDHHRTAVRTPSTAPNTPGSSRRRHTVSTKDTDQATQAMVIANSRHTPKLDNKYGAKTAGGQSPMVKRLDSIRKQEGGAVPQVLSKEVKSGSQSSAVAARNRNRCSTVGAGAAPPVPENIIQNQTTKDTNAARSSNLRDSNDGLGFRPAAKPAEAVLPRSGPRTLRFTFNMKSTSSKDADLMVTDLETLLKNMYINYEKPEPYLLICTHATCQWEMEVCKLPRLSLNGVRFKRISGNPVNYKAIVSSVFDGVEF</sequence>
<evidence type="ECO:0000256" key="7">
    <source>
        <dbReference type="ARBA" id="ARBA00022723"/>
    </source>
</evidence>
<feature type="region of interest" description="Disordered" evidence="15">
    <location>
        <begin position="376"/>
        <end position="485"/>
    </location>
</feature>
<dbReference type="GO" id="GO:0005524">
    <property type="term" value="F:ATP binding"/>
    <property type="evidence" value="ECO:0007669"/>
    <property type="project" value="UniProtKB-UniRule"/>
</dbReference>
<dbReference type="InterPro" id="IPR011009">
    <property type="entry name" value="Kinase-like_dom_sf"/>
</dbReference>
<dbReference type="PROSITE" id="PS50032">
    <property type="entry name" value="KA1"/>
    <property type="match status" value="1"/>
</dbReference>
<evidence type="ECO:0000256" key="14">
    <source>
        <dbReference type="PROSITE-ProRule" id="PRU10141"/>
    </source>
</evidence>
<protein>
    <recommendedName>
        <fullName evidence="3">non-specific serine/threonine protein kinase</fullName>
        <ecNumber evidence="3">2.7.11.1</ecNumber>
    </recommendedName>
</protein>
<dbReference type="STRING" id="667725.A0A0L0G057"/>
<dbReference type="EMBL" id="KQ241948">
    <property type="protein sequence ID" value="KNC82216.1"/>
    <property type="molecule type" value="Genomic_DNA"/>
</dbReference>
<feature type="compositionally biased region" description="Polar residues" evidence="15">
    <location>
        <begin position="395"/>
        <end position="408"/>
    </location>
</feature>
<comment type="similarity">
    <text evidence="2">Belongs to the protein kinase superfamily. CAMK Ser/Thr protein kinase family. SNF1 subfamily.</text>
</comment>
<feature type="binding site" evidence="14">
    <location>
        <position position="75"/>
    </location>
    <ligand>
        <name>ATP</name>
        <dbReference type="ChEBI" id="CHEBI:30616"/>
    </ligand>
</feature>
<dbReference type="PROSITE" id="PS50011">
    <property type="entry name" value="PROTEIN_KINASE_DOM"/>
    <property type="match status" value="1"/>
</dbReference>
<evidence type="ECO:0000256" key="5">
    <source>
        <dbReference type="ARBA" id="ARBA00022553"/>
    </source>
</evidence>
<comment type="catalytic activity">
    <reaction evidence="12">
        <text>L-threonyl-[protein] + ATP = O-phospho-L-threonyl-[protein] + ADP + H(+)</text>
        <dbReference type="Rhea" id="RHEA:46608"/>
        <dbReference type="Rhea" id="RHEA-COMP:11060"/>
        <dbReference type="Rhea" id="RHEA-COMP:11605"/>
        <dbReference type="ChEBI" id="CHEBI:15378"/>
        <dbReference type="ChEBI" id="CHEBI:30013"/>
        <dbReference type="ChEBI" id="CHEBI:30616"/>
        <dbReference type="ChEBI" id="CHEBI:61977"/>
        <dbReference type="ChEBI" id="CHEBI:456216"/>
        <dbReference type="EC" id="2.7.11.1"/>
    </reaction>
</comment>
<keyword evidence="9 18" id="KW-0418">Kinase</keyword>
<feature type="domain" description="KA1" evidence="17">
    <location>
        <begin position="626"/>
        <end position="675"/>
    </location>
</feature>
<dbReference type="CDD" id="cd14337">
    <property type="entry name" value="UBA_MARK_Par1"/>
    <property type="match status" value="1"/>
</dbReference>
<dbReference type="Gene3D" id="3.30.310.80">
    <property type="entry name" value="Kinase associated domain 1, KA1"/>
    <property type="match status" value="1"/>
</dbReference>
<evidence type="ECO:0000256" key="13">
    <source>
        <dbReference type="ARBA" id="ARBA00048679"/>
    </source>
</evidence>
<feature type="region of interest" description="Disordered" evidence="15">
    <location>
        <begin position="504"/>
        <end position="523"/>
    </location>
</feature>
<dbReference type="SUPFAM" id="SSF56112">
    <property type="entry name" value="Protein kinase-like (PK-like)"/>
    <property type="match status" value="1"/>
</dbReference>
<dbReference type="GeneID" id="25905987"/>
<keyword evidence="6" id="KW-0808">Transferase</keyword>
<evidence type="ECO:0000256" key="9">
    <source>
        <dbReference type="ARBA" id="ARBA00022777"/>
    </source>
</evidence>
<dbReference type="EC" id="2.7.11.1" evidence="3"/>
<evidence type="ECO:0000256" key="2">
    <source>
        <dbReference type="ARBA" id="ARBA00006234"/>
    </source>
</evidence>
<dbReference type="GO" id="GO:0035556">
    <property type="term" value="P:intracellular signal transduction"/>
    <property type="evidence" value="ECO:0007669"/>
    <property type="project" value="TreeGrafter"/>
</dbReference>
<dbReference type="SMART" id="SM00220">
    <property type="entry name" value="S_TKc"/>
    <property type="match status" value="1"/>
</dbReference>
<reference evidence="18 19" key="1">
    <citation type="submission" date="2011-02" db="EMBL/GenBank/DDBJ databases">
        <title>The Genome Sequence of Sphaeroforma arctica JP610.</title>
        <authorList>
            <consortium name="The Broad Institute Genome Sequencing Platform"/>
            <person name="Russ C."/>
            <person name="Cuomo C."/>
            <person name="Young S.K."/>
            <person name="Zeng Q."/>
            <person name="Gargeya S."/>
            <person name="Alvarado L."/>
            <person name="Berlin A."/>
            <person name="Chapman S.B."/>
            <person name="Chen Z."/>
            <person name="Freedman E."/>
            <person name="Gellesch M."/>
            <person name="Goldberg J."/>
            <person name="Griggs A."/>
            <person name="Gujja S."/>
            <person name="Heilman E."/>
            <person name="Heiman D."/>
            <person name="Howarth C."/>
            <person name="Mehta T."/>
            <person name="Neiman D."/>
            <person name="Pearson M."/>
            <person name="Roberts A."/>
            <person name="Saif S."/>
            <person name="Shea T."/>
            <person name="Shenoy N."/>
            <person name="Sisk P."/>
            <person name="Stolte C."/>
            <person name="Sykes S."/>
            <person name="White J."/>
            <person name="Yandava C."/>
            <person name="Burger G."/>
            <person name="Gray M.W."/>
            <person name="Holland P.W.H."/>
            <person name="King N."/>
            <person name="Lang F.B.F."/>
            <person name="Roger A.J."/>
            <person name="Ruiz-Trillo I."/>
            <person name="Haas B."/>
            <person name="Nusbaum C."/>
            <person name="Birren B."/>
        </authorList>
    </citation>
    <scope>NUCLEOTIDE SEQUENCE [LARGE SCALE GENOMIC DNA]</scope>
    <source>
        <strain evidence="18 19">JP610</strain>
    </source>
</reference>
<dbReference type="PROSITE" id="PS00107">
    <property type="entry name" value="PROTEIN_KINASE_ATP"/>
    <property type="match status" value="1"/>
</dbReference>
<evidence type="ECO:0000256" key="10">
    <source>
        <dbReference type="ARBA" id="ARBA00022840"/>
    </source>
</evidence>
<dbReference type="InterPro" id="IPR001772">
    <property type="entry name" value="KA1_dom"/>
</dbReference>
<dbReference type="FunFam" id="3.30.200.20:FF:000003">
    <property type="entry name" value="Non-specific serine/threonine protein kinase"/>
    <property type="match status" value="1"/>
</dbReference>
<keyword evidence="19" id="KW-1185">Reference proteome</keyword>
<organism evidence="18 19">
    <name type="scientific">Sphaeroforma arctica JP610</name>
    <dbReference type="NCBI Taxonomy" id="667725"/>
    <lineage>
        <taxon>Eukaryota</taxon>
        <taxon>Ichthyosporea</taxon>
        <taxon>Ichthyophonida</taxon>
        <taxon>Sphaeroforma</taxon>
    </lineage>
</organism>
<feature type="region of interest" description="Disordered" evidence="15">
    <location>
        <begin position="545"/>
        <end position="569"/>
    </location>
</feature>